<accession>A0ABV4IEB6</accession>
<dbReference type="EMBL" id="JBGJLR010000005">
    <property type="protein sequence ID" value="MEZ2739135.1"/>
    <property type="molecule type" value="Genomic_DNA"/>
</dbReference>
<sequence length="219" mass="24596">MNWIEKRSNLLSFLCAIVSIVVSIFAFMKANTAEDRARSVEFFSIAKDVANSLNLEFNAGALSFNTLDSIKDETTEQRRARFRDAGIGIKALESIADNENEKDGVIFFKMALLLQQREYGKIDQLIKDVGGKCDRLGFIASTIYTDYRSGYIENPHQIVKGFLTDDPNNFAGNLIYALLLKDKGDYEKSIKHLNLLGSVVNENPSLLSLKNELIELTNQ</sequence>
<evidence type="ECO:0008006" key="3">
    <source>
        <dbReference type="Google" id="ProtNLM"/>
    </source>
</evidence>
<reference evidence="1 2" key="1">
    <citation type="submission" date="2024-08" db="EMBL/GenBank/DDBJ databases">
        <authorList>
            <person name="Feng Z."/>
            <person name="Ronholm J."/>
        </authorList>
    </citation>
    <scope>NUCLEOTIDE SEQUENCE [LARGE SCALE GENOMIC DNA]</scope>
    <source>
        <strain evidence="1 2">4-AB0-8</strain>
    </source>
</reference>
<evidence type="ECO:0000313" key="2">
    <source>
        <dbReference type="Proteomes" id="UP001567350"/>
    </source>
</evidence>
<evidence type="ECO:0000313" key="1">
    <source>
        <dbReference type="EMBL" id="MEZ2739135.1"/>
    </source>
</evidence>
<organism evidence="1 2">
    <name type="scientific">Comamonas jiangduensis</name>
    <dbReference type="NCBI Taxonomy" id="1194168"/>
    <lineage>
        <taxon>Bacteria</taxon>
        <taxon>Pseudomonadati</taxon>
        <taxon>Pseudomonadota</taxon>
        <taxon>Betaproteobacteria</taxon>
        <taxon>Burkholderiales</taxon>
        <taxon>Comamonadaceae</taxon>
        <taxon>Comamonas</taxon>
    </lineage>
</organism>
<dbReference type="Proteomes" id="UP001567350">
    <property type="component" value="Unassembled WGS sequence"/>
</dbReference>
<proteinExistence type="predicted"/>
<gene>
    <name evidence="1" type="ORF">ACBP88_06600</name>
</gene>
<keyword evidence="2" id="KW-1185">Reference proteome</keyword>
<protein>
    <recommendedName>
        <fullName evidence="3">Tetratricopeptide repeat protein</fullName>
    </recommendedName>
</protein>
<name>A0ABV4IEB6_9BURK</name>
<comment type="caution">
    <text evidence="1">The sequence shown here is derived from an EMBL/GenBank/DDBJ whole genome shotgun (WGS) entry which is preliminary data.</text>
</comment>
<dbReference type="RefSeq" id="WP_370891581.1">
    <property type="nucleotide sequence ID" value="NZ_JBGJLR010000005.1"/>
</dbReference>